<reference evidence="3" key="1">
    <citation type="submission" date="2022-09" db="EMBL/GenBank/DDBJ databases">
        <title>Fusarium specimens isolated from Avocado Roots.</title>
        <authorList>
            <person name="Stajich J."/>
            <person name="Roper C."/>
            <person name="Heimlech-Rivalta G."/>
        </authorList>
    </citation>
    <scope>NUCLEOTIDE SEQUENCE</scope>
    <source>
        <strain evidence="3">CF00136</strain>
    </source>
</reference>
<keyword evidence="2" id="KW-0732">Signal</keyword>
<sequence>MLPLRPLSQITAFLALLRQTSAGYTFVLGDETITGSGSSIDGNEIGTKCPGILSITGNNNDGFCCVGGNPSTCKGWPLCASTASVTPVSCATKIPISASDYTALIESASSKYLDGGDAKPSSTADSTMATATSETTSDEEGTDATSASAGQASSTGDSGNDANDLKAPLMAGIAVGALALCLAL</sequence>
<accession>A0A9W8RPY2</accession>
<dbReference type="Proteomes" id="UP001152049">
    <property type="component" value="Unassembled WGS sequence"/>
</dbReference>
<dbReference type="EMBL" id="JAOQAZ010000036">
    <property type="protein sequence ID" value="KAJ4248421.1"/>
    <property type="molecule type" value="Genomic_DNA"/>
</dbReference>
<proteinExistence type="predicted"/>
<dbReference type="AlphaFoldDB" id="A0A9W8RPY2"/>
<protein>
    <submittedName>
        <fullName evidence="3">Uncharacterized protein</fullName>
    </submittedName>
</protein>
<evidence type="ECO:0000313" key="3">
    <source>
        <dbReference type="EMBL" id="KAJ4248421.1"/>
    </source>
</evidence>
<gene>
    <name evidence="3" type="ORF">NW762_012758</name>
</gene>
<evidence type="ECO:0000256" key="2">
    <source>
        <dbReference type="SAM" id="SignalP"/>
    </source>
</evidence>
<feature type="compositionally biased region" description="Low complexity" evidence="1">
    <location>
        <begin position="143"/>
        <end position="159"/>
    </location>
</feature>
<feature type="region of interest" description="Disordered" evidence="1">
    <location>
        <begin position="113"/>
        <end position="160"/>
    </location>
</feature>
<feature type="compositionally biased region" description="Low complexity" evidence="1">
    <location>
        <begin position="121"/>
        <end position="135"/>
    </location>
</feature>
<feature type="chain" id="PRO_5040975462" evidence="2">
    <location>
        <begin position="23"/>
        <end position="184"/>
    </location>
</feature>
<evidence type="ECO:0000313" key="4">
    <source>
        <dbReference type="Proteomes" id="UP001152049"/>
    </source>
</evidence>
<name>A0A9W8RPY2_9HYPO</name>
<keyword evidence="4" id="KW-1185">Reference proteome</keyword>
<evidence type="ECO:0000256" key="1">
    <source>
        <dbReference type="SAM" id="MobiDB-lite"/>
    </source>
</evidence>
<dbReference type="OrthoDB" id="5089079at2759"/>
<feature type="signal peptide" evidence="2">
    <location>
        <begin position="1"/>
        <end position="22"/>
    </location>
</feature>
<comment type="caution">
    <text evidence="3">The sequence shown here is derived from an EMBL/GenBank/DDBJ whole genome shotgun (WGS) entry which is preliminary data.</text>
</comment>
<organism evidence="3 4">
    <name type="scientific">Fusarium torreyae</name>
    <dbReference type="NCBI Taxonomy" id="1237075"/>
    <lineage>
        <taxon>Eukaryota</taxon>
        <taxon>Fungi</taxon>
        <taxon>Dikarya</taxon>
        <taxon>Ascomycota</taxon>
        <taxon>Pezizomycotina</taxon>
        <taxon>Sordariomycetes</taxon>
        <taxon>Hypocreomycetidae</taxon>
        <taxon>Hypocreales</taxon>
        <taxon>Nectriaceae</taxon>
        <taxon>Fusarium</taxon>
    </lineage>
</organism>